<evidence type="ECO:0000313" key="2">
    <source>
        <dbReference type="Proteomes" id="UP000448575"/>
    </source>
</evidence>
<name>A0A6N9HPK3_9BURK</name>
<protein>
    <submittedName>
        <fullName evidence="1">Uncharacterized protein</fullName>
    </submittedName>
</protein>
<keyword evidence="2" id="KW-1185">Reference proteome</keyword>
<accession>A0A6N9HPK3</accession>
<proteinExistence type="predicted"/>
<reference evidence="1 2" key="1">
    <citation type="submission" date="2019-12" db="EMBL/GenBank/DDBJ databases">
        <title>Novel species isolated from a subtropical stream in China.</title>
        <authorList>
            <person name="Lu H."/>
        </authorList>
    </citation>
    <scope>NUCLEOTIDE SEQUENCE [LARGE SCALE GENOMIC DNA]</scope>
    <source>
        <strain evidence="1 2">DS3</strain>
    </source>
</reference>
<comment type="caution">
    <text evidence="1">The sequence shown here is derived from an EMBL/GenBank/DDBJ whole genome shotgun (WGS) entry which is preliminary data.</text>
</comment>
<dbReference type="RefSeq" id="WP_161027691.1">
    <property type="nucleotide sequence ID" value="NZ_WWCJ01000020.1"/>
</dbReference>
<sequence length="201" mass="23106">MNSELERAKKYSNSLNEIRLRLAVLESMCQGSLTTGSEYFDYELAAVNLRKILENIAFGSLTANSRAYEGVYAGIEKIWRAKELLDKLERMYVDFYPKPLEPPVITDGIPRKLHFELLTSGFLTRVEFVELYDLCSSVIHSQNPFKPSATINFRLSVMEWVHRIRSLLRFHFFRLSGLPQLWLGELEGPDGFSHVQIASPT</sequence>
<dbReference type="AlphaFoldDB" id="A0A6N9HPK3"/>
<evidence type="ECO:0000313" key="1">
    <source>
        <dbReference type="EMBL" id="MYN04732.1"/>
    </source>
</evidence>
<dbReference type="Proteomes" id="UP000448575">
    <property type="component" value="Unassembled WGS sequence"/>
</dbReference>
<gene>
    <name evidence="1" type="ORF">GTP41_21800</name>
</gene>
<organism evidence="1 2">
    <name type="scientific">Pseudoduganella guangdongensis</name>
    <dbReference type="NCBI Taxonomy" id="2692179"/>
    <lineage>
        <taxon>Bacteria</taxon>
        <taxon>Pseudomonadati</taxon>
        <taxon>Pseudomonadota</taxon>
        <taxon>Betaproteobacteria</taxon>
        <taxon>Burkholderiales</taxon>
        <taxon>Oxalobacteraceae</taxon>
        <taxon>Telluria group</taxon>
        <taxon>Pseudoduganella</taxon>
    </lineage>
</organism>
<dbReference type="EMBL" id="WWCJ01000020">
    <property type="protein sequence ID" value="MYN04732.1"/>
    <property type="molecule type" value="Genomic_DNA"/>
</dbReference>